<feature type="non-terminal residue" evidence="2">
    <location>
        <position position="120"/>
    </location>
</feature>
<organism evidence="2">
    <name type="scientific">marine sediment metagenome</name>
    <dbReference type="NCBI Taxonomy" id="412755"/>
    <lineage>
        <taxon>unclassified sequences</taxon>
        <taxon>metagenomes</taxon>
        <taxon>ecological metagenomes</taxon>
    </lineage>
</organism>
<dbReference type="EMBL" id="BARU01026866">
    <property type="protein sequence ID" value="GAH67757.1"/>
    <property type="molecule type" value="Genomic_DNA"/>
</dbReference>
<evidence type="ECO:0000313" key="2">
    <source>
        <dbReference type="EMBL" id="GAH67757.1"/>
    </source>
</evidence>
<accession>X1HEB6</accession>
<reference evidence="2" key="1">
    <citation type="journal article" date="2014" name="Front. Microbiol.">
        <title>High frequency of phylogenetically diverse reductive dehalogenase-homologous genes in deep subseafloor sedimentary metagenomes.</title>
        <authorList>
            <person name="Kawai M."/>
            <person name="Futagami T."/>
            <person name="Toyoda A."/>
            <person name="Takaki Y."/>
            <person name="Nishi S."/>
            <person name="Hori S."/>
            <person name="Arai W."/>
            <person name="Tsubouchi T."/>
            <person name="Morono Y."/>
            <person name="Uchiyama I."/>
            <person name="Ito T."/>
            <person name="Fujiyama A."/>
            <person name="Inagaki F."/>
            <person name="Takami H."/>
        </authorList>
    </citation>
    <scope>NUCLEOTIDE SEQUENCE</scope>
    <source>
        <strain evidence="2">Expedition CK06-06</strain>
    </source>
</reference>
<sequence length="120" mass="13069">MRKRILTTICMFLLTLSLLVVSVSSAFAAPPDDRPGKDPANFDKVVFIHYPKEIPAKGGAPGPPDGKGGGDKGDKEDGGKAWYKYSGIHWEDSALPVLFKLSTSNSAWIEAINDSFQTWE</sequence>
<comment type="caution">
    <text evidence="2">The sequence shown here is derived from an EMBL/GenBank/DDBJ whole genome shotgun (WGS) entry which is preliminary data.</text>
</comment>
<feature type="region of interest" description="Disordered" evidence="1">
    <location>
        <begin position="53"/>
        <end position="76"/>
    </location>
</feature>
<proteinExistence type="predicted"/>
<name>X1HEB6_9ZZZZ</name>
<evidence type="ECO:0000256" key="1">
    <source>
        <dbReference type="SAM" id="MobiDB-lite"/>
    </source>
</evidence>
<dbReference type="AlphaFoldDB" id="X1HEB6"/>
<gene>
    <name evidence="2" type="ORF">S03H2_43114</name>
</gene>
<protein>
    <submittedName>
        <fullName evidence="2">Uncharacterized protein</fullName>
    </submittedName>
</protein>